<protein>
    <recommendedName>
        <fullName evidence="6">Pentatricopeptide repeat-containing protein</fullName>
    </recommendedName>
</protein>
<dbReference type="PANTHER" id="PTHR47936:SF5">
    <property type="entry name" value="PENTACOTRIPEPTIDE-REPEAT REGION OF PRORP DOMAIN-CONTAINING PROTEIN"/>
    <property type="match status" value="1"/>
</dbReference>
<feature type="repeat" description="PPR" evidence="3">
    <location>
        <begin position="88"/>
        <end position="118"/>
    </location>
</feature>
<dbReference type="GO" id="GO:0031930">
    <property type="term" value="P:mitochondria-nucleus signaling pathway"/>
    <property type="evidence" value="ECO:0007669"/>
    <property type="project" value="TreeGrafter"/>
</dbReference>
<dbReference type="Pfam" id="PF13041">
    <property type="entry name" value="PPR_2"/>
    <property type="match status" value="1"/>
</dbReference>
<dbReference type="NCBIfam" id="TIGR00756">
    <property type="entry name" value="PPR"/>
    <property type="match status" value="2"/>
</dbReference>
<dbReference type="InterPro" id="IPR002885">
    <property type="entry name" value="PPR_rpt"/>
</dbReference>
<keyword evidence="5" id="KW-1185">Reference proteome</keyword>
<evidence type="ECO:0000256" key="3">
    <source>
        <dbReference type="PROSITE-ProRule" id="PRU00708"/>
    </source>
</evidence>
<dbReference type="eggNOG" id="KOG4197">
    <property type="taxonomic scope" value="Eukaryota"/>
</dbReference>
<evidence type="ECO:0000256" key="2">
    <source>
        <dbReference type="ARBA" id="ARBA00022737"/>
    </source>
</evidence>
<name>W9R7U0_9ROSA</name>
<dbReference type="Pfam" id="PF12854">
    <property type="entry name" value="PPR_1"/>
    <property type="match status" value="1"/>
</dbReference>
<dbReference type="InterPro" id="IPR011990">
    <property type="entry name" value="TPR-like_helical_dom_sf"/>
</dbReference>
<evidence type="ECO:0000256" key="1">
    <source>
        <dbReference type="ARBA" id="ARBA00007626"/>
    </source>
</evidence>
<organism evidence="4 5">
    <name type="scientific">Morus notabilis</name>
    <dbReference type="NCBI Taxonomy" id="981085"/>
    <lineage>
        <taxon>Eukaryota</taxon>
        <taxon>Viridiplantae</taxon>
        <taxon>Streptophyta</taxon>
        <taxon>Embryophyta</taxon>
        <taxon>Tracheophyta</taxon>
        <taxon>Spermatophyta</taxon>
        <taxon>Magnoliopsida</taxon>
        <taxon>eudicotyledons</taxon>
        <taxon>Gunneridae</taxon>
        <taxon>Pentapetalae</taxon>
        <taxon>rosids</taxon>
        <taxon>fabids</taxon>
        <taxon>Rosales</taxon>
        <taxon>Moraceae</taxon>
        <taxon>Moreae</taxon>
        <taxon>Morus</taxon>
    </lineage>
</organism>
<dbReference type="Gene3D" id="1.25.40.10">
    <property type="entry name" value="Tetratricopeptide repeat domain"/>
    <property type="match status" value="2"/>
</dbReference>
<dbReference type="PANTHER" id="PTHR47936">
    <property type="entry name" value="PPR_LONG DOMAIN-CONTAINING PROTEIN"/>
    <property type="match status" value="1"/>
</dbReference>
<dbReference type="Proteomes" id="UP000030645">
    <property type="component" value="Unassembled WGS sequence"/>
</dbReference>
<comment type="similarity">
    <text evidence="1">Belongs to the PPR family. P subfamily.</text>
</comment>
<dbReference type="PROSITE" id="PS51375">
    <property type="entry name" value="PPR"/>
    <property type="match status" value="2"/>
</dbReference>
<reference evidence="5" key="1">
    <citation type="submission" date="2013-01" db="EMBL/GenBank/DDBJ databases">
        <title>Draft Genome Sequence of a Mulberry Tree, Morus notabilis C.K. Schneid.</title>
        <authorList>
            <person name="He N."/>
            <person name="Zhao S."/>
        </authorList>
    </citation>
    <scope>NUCLEOTIDE SEQUENCE</scope>
</reference>
<dbReference type="EMBL" id="KE344673">
    <property type="protein sequence ID" value="EXB75242.1"/>
    <property type="molecule type" value="Genomic_DNA"/>
</dbReference>
<evidence type="ECO:0008006" key="6">
    <source>
        <dbReference type="Google" id="ProtNLM"/>
    </source>
</evidence>
<accession>W9R7U0</accession>
<dbReference type="GO" id="GO:0009507">
    <property type="term" value="C:chloroplast"/>
    <property type="evidence" value="ECO:0007669"/>
    <property type="project" value="TreeGrafter"/>
</dbReference>
<keyword evidence="2" id="KW-0677">Repeat</keyword>
<dbReference type="KEGG" id="mnt:21408697"/>
<dbReference type="AlphaFoldDB" id="W9R7U0"/>
<dbReference type="Pfam" id="PF13812">
    <property type="entry name" value="PPR_3"/>
    <property type="match status" value="1"/>
</dbReference>
<evidence type="ECO:0000313" key="4">
    <source>
        <dbReference type="EMBL" id="EXB75242.1"/>
    </source>
</evidence>
<proteinExistence type="inferred from homology"/>
<sequence>MIEDVLESQKKYDDIRGEEFANGLISLYGESGMFEHARKMFDEMPELNCERTARSFNVLLKAAFNAKKFSKVVELFKEFSPRVSVEPDVYSYTIFIHALCEMGSLDDALLAFHEMESNWKLRGIFGGNAGLKADELVSEMERKGIKPDFKWQTFVTLIPACCNAGDLIMAYELCLEAINHRLLLKAEVFKNVVDGLVEKAKYAEASKLVKLVNSADYINYELESLRVM</sequence>
<evidence type="ECO:0000313" key="5">
    <source>
        <dbReference type="Proteomes" id="UP000030645"/>
    </source>
</evidence>
<dbReference type="GO" id="GO:0010019">
    <property type="term" value="P:chloroplast-nucleus signaling pathway"/>
    <property type="evidence" value="ECO:0007669"/>
    <property type="project" value="TreeGrafter"/>
</dbReference>
<dbReference type="OrthoDB" id="185373at2759"/>
<gene>
    <name evidence="4" type="ORF">L484_026024</name>
</gene>
<feature type="repeat" description="PPR" evidence="3">
    <location>
        <begin position="17"/>
        <end position="51"/>
    </location>
</feature>